<proteinExistence type="predicted"/>
<comment type="caution">
    <text evidence="1">The sequence shown here is derived from an EMBL/GenBank/DDBJ whole genome shotgun (WGS) entry which is preliminary data.</text>
</comment>
<gene>
    <name evidence="1" type="ORF">F2Q69_00009873</name>
</gene>
<dbReference type="Proteomes" id="UP000712600">
    <property type="component" value="Unassembled WGS sequence"/>
</dbReference>
<sequence>MKISEAKKNKKSDRSSNVIKIGSGVFQDDLSYVEIKEHGIGALGIRQRKSKRKSEVMTVLDKSVWPQTRSNVMALSNPFKGTLGLWDKGEASRGQEKLER</sequence>
<name>A0A8S9PGR3_BRACR</name>
<evidence type="ECO:0000313" key="1">
    <source>
        <dbReference type="EMBL" id="KAF3512013.1"/>
    </source>
</evidence>
<evidence type="ECO:0000313" key="2">
    <source>
        <dbReference type="Proteomes" id="UP000712600"/>
    </source>
</evidence>
<dbReference type="AlphaFoldDB" id="A0A8S9PGR3"/>
<protein>
    <submittedName>
        <fullName evidence="1">Uncharacterized protein</fullName>
    </submittedName>
</protein>
<reference evidence="1" key="1">
    <citation type="submission" date="2019-12" db="EMBL/GenBank/DDBJ databases">
        <title>Genome sequencing and annotation of Brassica cretica.</title>
        <authorList>
            <person name="Studholme D.J."/>
            <person name="Sarris P."/>
        </authorList>
    </citation>
    <scope>NUCLEOTIDE SEQUENCE</scope>
    <source>
        <strain evidence="1">PFS-109/04</strain>
        <tissue evidence="1">Leaf</tissue>
    </source>
</reference>
<accession>A0A8S9PGR3</accession>
<dbReference type="EMBL" id="QGKX02001521">
    <property type="protein sequence ID" value="KAF3512013.1"/>
    <property type="molecule type" value="Genomic_DNA"/>
</dbReference>
<organism evidence="1 2">
    <name type="scientific">Brassica cretica</name>
    <name type="common">Mustard</name>
    <dbReference type="NCBI Taxonomy" id="69181"/>
    <lineage>
        <taxon>Eukaryota</taxon>
        <taxon>Viridiplantae</taxon>
        <taxon>Streptophyta</taxon>
        <taxon>Embryophyta</taxon>
        <taxon>Tracheophyta</taxon>
        <taxon>Spermatophyta</taxon>
        <taxon>Magnoliopsida</taxon>
        <taxon>eudicotyledons</taxon>
        <taxon>Gunneridae</taxon>
        <taxon>Pentapetalae</taxon>
        <taxon>rosids</taxon>
        <taxon>malvids</taxon>
        <taxon>Brassicales</taxon>
        <taxon>Brassicaceae</taxon>
        <taxon>Brassiceae</taxon>
        <taxon>Brassica</taxon>
    </lineage>
</organism>